<dbReference type="NCBIfam" id="TIGR01451">
    <property type="entry name" value="B_ant_repeat"/>
    <property type="match status" value="3"/>
</dbReference>
<dbReference type="InterPro" id="IPR013783">
    <property type="entry name" value="Ig-like_fold"/>
</dbReference>
<reference evidence="4 5" key="1">
    <citation type="submission" date="2018-08" db="EMBL/GenBank/DDBJ databases">
        <title>Microbacterium oxydans strain HG3.</title>
        <authorList>
            <person name="ORTET P."/>
        </authorList>
    </citation>
    <scope>NUCLEOTIDE SEQUENCE [LARGE SCALE GENOMIC DNA]</scope>
    <source>
        <strain evidence="4 5">HG3</strain>
    </source>
</reference>
<dbReference type="GO" id="GO:0005975">
    <property type="term" value="P:carbohydrate metabolic process"/>
    <property type="evidence" value="ECO:0007669"/>
    <property type="project" value="UniProtKB-ARBA"/>
</dbReference>
<dbReference type="InterPro" id="IPR051172">
    <property type="entry name" value="Chlamydia_OmcB"/>
</dbReference>
<evidence type="ECO:0000313" key="4">
    <source>
        <dbReference type="EMBL" id="AZS38892.1"/>
    </source>
</evidence>
<dbReference type="InterPro" id="IPR047589">
    <property type="entry name" value="DUF11_rpt"/>
</dbReference>
<organism evidence="4 5">
    <name type="scientific">Microbacterium oxydans</name>
    <dbReference type="NCBI Taxonomy" id="82380"/>
    <lineage>
        <taxon>Bacteria</taxon>
        <taxon>Bacillati</taxon>
        <taxon>Actinomycetota</taxon>
        <taxon>Actinomycetes</taxon>
        <taxon>Micrococcales</taxon>
        <taxon>Microbacteriaceae</taxon>
        <taxon>Microbacterium</taxon>
    </lineage>
</organism>
<feature type="domain" description="DUF11" evidence="3">
    <location>
        <begin position="512"/>
        <end position="611"/>
    </location>
</feature>
<dbReference type="AlphaFoldDB" id="A0A3S9WFP5"/>
<dbReference type="Pfam" id="PF01345">
    <property type="entry name" value="DUF11"/>
    <property type="match status" value="3"/>
</dbReference>
<dbReference type="Gene3D" id="2.60.40.10">
    <property type="entry name" value="Immunoglobulins"/>
    <property type="match status" value="2"/>
</dbReference>
<keyword evidence="2" id="KW-0732">Signal</keyword>
<dbReference type="Proteomes" id="UP000274841">
    <property type="component" value="Chromosome"/>
</dbReference>
<evidence type="ECO:0000256" key="1">
    <source>
        <dbReference type="SAM" id="Phobius"/>
    </source>
</evidence>
<keyword evidence="1" id="KW-1133">Transmembrane helix</keyword>
<dbReference type="PANTHER" id="PTHR34819">
    <property type="entry name" value="LARGE CYSTEINE-RICH PERIPLASMIC PROTEIN OMCB"/>
    <property type="match status" value="1"/>
</dbReference>
<feature type="signal peptide" evidence="2">
    <location>
        <begin position="1"/>
        <end position="28"/>
    </location>
</feature>
<name>A0A3S9WFP5_9MICO</name>
<evidence type="ECO:0000259" key="3">
    <source>
        <dbReference type="Pfam" id="PF01345"/>
    </source>
</evidence>
<gene>
    <name evidence="4" type="ORF">CVS54_00189</name>
</gene>
<dbReference type="PANTHER" id="PTHR34819:SF3">
    <property type="entry name" value="CELL SURFACE PROTEIN"/>
    <property type="match status" value="1"/>
</dbReference>
<feature type="domain" description="DUF11" evidence="3">
    <location>
        <begin position="244"/>
        <end position="340"/>
    </location>
</feature>
<dbReference type="EMBL" id="CP031422">
    <property type="protein sequence ID" value="AZS38892.1"/>
    <property type="molecule type" value="Genomic_DNA"/>
</dbReference>
<keyword evidence="1" id="KW-0812">Transmembrane</keyword>
<protein>
    <recommendedName>
        <fullName evidence="3">DUF11 domain-containing protein</fullName>
    </recommendedName>
</protein>
<dbReference type="InterPro" id="IPR001434">
    <property type="entry name" value="OmcB-like_DUF11"/>
</dbReference>
<feature type="chain" id="PRO_5018964605" description="DUF11 domain-containing protein" evidence="2">
    <location>
        <begin position="29"/>
        <end position="702"/>
    </location>
</feature>
<evidence type="ECO:0000256" key="2">
    <source>
        <dbReference type="SAM" id="SignalP"/>
    </source>
</evidence>
<keyword evidence="1" id="KW-0472">Membrane</keyword>
<evidence type="ECO:0000313" key="5">
    <source>
        <dbReference type="Proteomes" id="UP000274841"/>
    </source>
</evidence>
<feature type="transmembrane region" description="Helical" evidence="1">
    <location>
        <begin position="675"/>
        <end position="696"/>
    </location>
</feature>
<proteinExistence type="predicted"/>
<dbReference type="RefSeq" id="WP_164734062.1">
    <property type="nucleotide sequence ID" value="NZ_CP031422.1"/>
</dbReference>
<dbReference type="KEGG" id="moy:CVS54_00189"/>
<accession>A0A3S9WFP5</accession>
<feature type="domain" description="DUF11" evidence="3">
    <location>
        <begin position="378"/>
        <end position="476"/>
    </location>
</feature>
<sequence length="702" mass="70684">MWKRTGAFMLGMLLAMGTIAAVAAPATAATAASASIVGPKVGTFVLADGTVATATISAAGGRIFGGAGQTLGAWSGADAMYADGVSAKVLPALNIHSSQNCGSAKRCGEGQLTIEFDRPVDDPAIHIAEFGAGNGGVGNGWSAADGFRFASADGGATAAVVSAGATFTDGGEGYFRGDVKINCASADRPGGCGSFTVPGTKITRIVFDTARFALSPVQTAGLDGYAFAVTATATPETPDPLSALSVSKVVDRAAAVPGDELDYTITVRNTGAADARDVAVRDALPSGLTRVSADHEGRVEGSGVMWTIDTIPAGDRVQLHVTGTVDRSVGATTLENRVVAQNSGEAPVGTPAPTYSTPCTDDPAAACALTVVTALPALSLSKTVDKQVAGHGEALSYTLVVANSGSATAFDVPVIDQLPAQLDRVSADQGGVVADGAVRWTVPEIPAGGAVELRVTGEAPGGVEEARLVNRATVENPAGAPAGAPEPTILTPCPDDVRHACAMTLVSALASLEIDKTVKQRSAQAGAVLDYTITVTNRGPGAATQIPVVDDLPDGAKFVAASTGGIAVKDRVGWLVPEIPPGQSVTMTLRVQAPRSAKGEVTNRATVAYDQTMVDALRSSAKKAGIELPATAPDLPALPPLTAAHACEEGSDWSCAVTVIIEPAPAGLAQTGATFALAIPAFLLLGGGALLLLLGARRRSRT</sequence>